<evidence type="ECO:0000256" key="7">
    <source>
        <dbReference type="ARBA" id="ARBA00022777"/>
    </source>
</evidence>
<keyword evidence="6" id="KW-0598">Phosphotransferase system</keyword>
<dbReference type="CDD" id="cd00001">
    <property type="entry name" value="PTS_IIB_man"/>
    <property type="match status" value="1"/>
</dbReference>
<keyword evidence="4" id="KW-0762">Sugar transport</keyword>
<evidence type="ECO:0000256" key="2">
    <source>
        <dbReference type="ARBA" id="ARBA00022448"/>
    </source>
</evidence>
<evidence type="ECO:0000259" key="8">
    <source>
        <dbReference type="PROSITE" id="PS51101"/>
    </source>
</evidence>
<keyword evidence="10" id="KW-1185">Reference proteome</keyword>
<evidence type="ECO:0000313" key="9">
    <source>
        <dbReference type="EMBL" id="MFC6170642.1"/>
    </source>
</evidence>
<protein>
    <submittedName>
        <fullName evidence="9">PTS system mannose/fructose/N-acetylgalactosamine-transporter subunit IIB</fullName>
    </submittedName>
</protein>
<organism evidence="9 10">
    <name type="scientific">Loigolactobacillus jiayinensis</name>
    <dbReference type="NCBI Taxonomy" id="2486016"/>
    <lineage>
        <taxon>Bacteria</taxon>
        <taxon>Bacillati</taxon>
        <taxon>Bacillota</taxon>
        <taxon>Bacilli</taxon>
        <taxon>Lactobacillales</taxon>
        <taxon>Lactobacillaceae</taxon>
        <taxon>Loigolactobacillus</taxon>
    </lineage>
</organism>
<feature type="domain" description="PTS EIIB type-4" evidence="8">
    <location>
        <begin position="1"/>
        <end position="158"/>
    </location>
</feature>
<sequence>MAIIHARIDERLIHGQVATVWTRLSGAERIVVVNDKAVKDDMQIGVLKMARPQGIKLTIMSVRRAIYTFSQGRYADEKIFLLTQNIQDMAALIAGGIKTEQVNVGNIAPHEGTKQIKASVYLNEQDIADVKLMIEQGVKVTAQMVPTESDALITTFIK</sequence>
<keyword evidence="2" id="KW-0813">Transport</keyword>
<reference evidence="10" key="1">
    <citation type="journal article" date="2019" name="Int. J. Syst. Evol. Microbiol.">
        <title>The Global Catalogue of Microorganisms (GCM) 10K type strain sequencing project: providing services to taxonomists for standard genome sequencing and annotation.</title>
        <authorList>
            <consortium name="The Broad Institute Genomics Platform"/>
            <consortium name="The Broad Institute Genome Sequencing Center for Infectious Disease"/>
            <person name="Wu L."/>
            <person name="Ma J."/>
        </authorList>
    </citation>
    <scope>NUCLEOTIDE SEQUENCE [LARGE SCALE GENOMIC DNA]</scope>
    <source>
        <strain evidence="10">CCM 8904</strain>
    </source>
</reference>
<name>A0ABW1RDU1_9LACO</name>
<evidence type="ECO:0000256" key="3">
    <source>
        <dbReference type="ARBA" id="ARBA00022490"/>
    </source>
</evidence>
<dbReference type="InterPro" id="IPR004720">
    <property type="entry name" value="PTS_IIB_sorbose-sp"/>
</dbReference>
<comment type="subcellular location">
    <subcellularLocation>
        <location evidence="1">Cytoplasm</location>
    </subcellularLocation>
</comment>
<comment type="caution">
    <text evidence="9">The sequence shown here is derived from an EMBL/GenBank/DDBJ whole genome shotgun (WGS) entry which is preliminary data.</text>
</comment>
<keyword evidence="5" id="KW-0808">Transferase</keyword>
<dbReference type="InterPro" id="IPR036667">
    <property type="entry name" value="PTS_IIB_sorbose-sp_sf"/>
</dbReference>
<dbReference type="SUPFAM" id="SSF52728">
    <property type="entry name" value="PTS IIb component"/>
    <property type="match status" value="1"/>
</dbReference>
<accession>A0ABW1RDU1</accession>
<evidence type="ECO:0000256" key="4">
    <source>
        <dbReference type="ARBA" id="ARBA00022597"/>
    </source>
</evidence>
<keyword evidence="7" id="KW-0418">Kinase</keyword>
<dbReference type="RefSeq" id="WP_125551487.1">
    <property type="nucleotide sequence ID" value="NZ_JBHSSL010000050.1"/>
</dbReference>
<dbReference type="EMBL" id="JBHSSL010000050">
    <property type="protein sequence ID" value="MFC6170642.1"/>
    <property type="molecule type" value="Genomic_DNA"/>
</dbReference>
<gene>
    <name evidence="9" type="ORF">ACFQGP_08650</name>
</gene>
<evidence type="ECO:0000313" key="10">
    <source>
        <dbReference type="Proteomes" id="UP001596289"/>
    </source>
</evidence>
<dbReference type="Proteomes" id="UP001596289">
    <property type="component" value="Unassembled WGS sequence"/>
</dbReference>
<evidence type="ECO:0000256" key="6">
    <source>
        <dbReference type="ARBA" id="ARBA00022683"/>
    </source>
</evidence>
<evidence type="ECO:0000256" key="5">
    <source>
        <dbReference type="ARBA" id="ARBA00022679"/>
    </source>
</evidence>
<dbReference type="Pfam" id="PF03830">
    <property type="entry name" value="PTSIIB_sorb"/>
    <property type="match status" value="1"/>
</dbReference>
<keyword evidence="3" id="KW-0963">Cytoplasm</keyword>
<dbReference type="Gene3D" id="3.40.35.10">
    <property type="entry name" value="Phosphotransferase system, sorbose subfamily IIB component"/>
    <property type="match status" value="1"/>
</dbReference>
<dbReference type="PROSITE" id="PS51101">
    <property type="entry name" value="PTS_EIIB_TYPE_4"/>
    <property type="match status" value="1"/>
</dbReference>
<proteinExistence type="predicted"/>
<evidence type="ECO:0000256" key="1">
    <source>
        <dbReference type="ARBA" id="ARBA00004496"/>
    </source>
</evidence>